<dbReference type="InterPro" id="IPR017920">
    <property type="entry name" value="COMM"/>
</dbReference>
<dbReference type="Pfam" id="PF07258">
    <property type="entry name" value="COMM_domain"/>
    <property type="match status" value="1"/>
</dbReference>
<name>A0ABQ6MED9_9STRA</name>
<sequence length="198" mass="21683">MSALVSMDLLPLTDLPPQALAALCAAAVAYISASFSSAAASASVKEIVSAQSLQVSASSLTSSVLAIAKLFSESAKRNHDEQLFRRSLSPYALPGTVRDTMAKCYLENRVSIFETVPAKSSSTRQYSNLDFRLDVEIGRRAVSQTAALEYKLRLDMTDDSTVEFTAEAAQLRKMKAEVEAALREEKDTHSQRFQRYCN</sequence>
<accession>A0ABQ6MED9</accession>
<proteinExistence type="predicted"/>
<evidence type="ECO:0000259" key="1">
    <source>
        <dbReference type="Pfam" id="PF07258"/>
    </source>
</evidence>
<reference evidence="2 3" key="1">
    <citation type="journal article" date="2023" name="Commun. Biol.">
        <title>Genome analysis of Parmales, the sister group of diatoms, reveals the evolutionary specialization of diatoms from phago-mixotrophs to photoautotrophs.</title>
        <authorList>
            <person name="Ban H."/>
            <person name="Sato S."/>
            <person name="Yoshikawa S."/>
            <person name="Yamada K."/>
            <person name="Nakamura Y."/>
            <person name="Ichinomiya M."/>
            <person name="Sato N."/>
            <person name="Blanc-Mathieu R."/>
            <person name="Endo H."/>
            <person name="Kuwata A."/>
            <person name="Ogata H."/>
        </authorList>
    </citation>
    <scope>NUCLEOTIDE SEQUENCE [LARGE SCALE GENOMIC DNA]</scope>
</reference>
<dbReference type="EMBL" id="BRYB01002721">
    <property type="protein sequence ID" value="GMI24538.1"/>
    <property type="molecule type" value="Genomic_DNA"/>
</dbReference>
<dbReference type="PANTHER" id="PTHR15857">
    <property type="entry name" value="COMM DOMAIN CONTAINING PROTEIN 2"/>
    <property type="match status" value="1"/>
</dbReference>
<feature type="domain" description="COMM" evidence="1">
    <location>
        <begin position="125"/>
        <end position="181"/>
    </location>
</feature>
<comment type="caution">
    <text evidence="2">The sequence shown here is derived from an EMBL/GenBank/DDBJ whole genome shotgun (WGS) entry which is preliminary data.</text>
</comment>
<dbReference type="InterPro" id="IPR037354">
    <property type="entry name" value="Commd2"/>
</dbReference>
<protein>
    <recommendedName>
        <fullName evidence="1">COMM domain-containing protein</fullName>
    </recommendedName>
</protein>
<gene>
    <name evidence="2" type="ORF">TeGR_g13910</name>
</gene>
<evidence type="ECO:0000313" key="2">
    <source>
        <dbReference type="EMBL" id="GMI24538.1"/>
    </source>
</evidence>
<evidence type="ECO:0000313" key="3">
    <source>
        <dbReference type="Proteomes" id="UP001165060"/>
    </source>
</evidence>
<dbReference type="Proteomes" id="UP001165060">
    <property type="component" value="Unassembled WGS sequence"/>
</dbReference>
<keyword evidence="3" id="KW-1185">Reference proteome</keyword>
<organism evidence="2 3">
    <name type="scientific">Tetraparma gracilis</name>
    <dbReference type="NCBI Taxonomy" id="2962635"/>
    <lineage>
        <taxon>Eukaryota</taxon>
        <taxon>Sar</taxon>
        <taxon>Stramenopiles</taxon>
        <taxon>Ochrophyta</taxon>
        <taxon>Bolidophyceae</taxon>
        <taxon>Parmales</taxon>
        <taxon>Triparmaceae</taxon>
        <taxon>Tetraparma</taxon>
    </lineage>
</organism>
<dbReference type="PANTHER" id="PTHR15857:SF0">
    <property type="entry name" value="COMM DOMAIN-CONTAINING PROTEIN 2"/>
    <property type="match status" value="1"/>
</dbReference>